<evidence type="ECO:0000313" key="2">
    <source>
        <dbReference type="Proteomes" id="UP000276407"/>
    </source>
</evidence>
<sequence>MFPSRFSNTIAFGTDSTINWNVSSECFIVRRIRSKYHAEKNVSNRKIKNLNIRICYNRIALAEAPRKRTARKNTSLKTEWKKIIN</sequence>
<proteinExistence type="predicted"/>
<protein>
    <submittedName>
        <fullName evidence="1">DUF3762 domain-containing protein</fullName>
    </submittedName>
</protein>
<organism evidence="1 2">
    <name type="scientific">Leptospira kmetyi</name>
    <dbReference type="NCBI Taxonomy" id="408139"/>
    <lineage>
        <taxon>Bacteria</taxon>
        <taxon>Pseudomonadati</taxon>
        <taxon>Spirochaetota</taxon>
        <taxon>Spirochaetia</taxon>
        <taxon>Leptospirales</taxon>
        <taxon>Leptospiraceae</taxon>
        <taxon>Leptospira</taxon>
    </lineage>
</organism>
<evidence type="ECO:0000313" key="1">
    <source>
        <dbReference type="EMBL" id="AYV57280.1"/>
    </source>
</evidence>
<name>A0AAD0XQX1_9LEPT</name>
<dbReference type="EMBL" id="CP033614">
    <property type="protein sequence ID" value="AYV57280.1"/>
    <property type="molecule type" value="Genomic_DNA"/>
</dbReference>
<gene>
    <name evidence="1" type="ORF">EFP84_18340</name>
</gene>
<reference evidence="1 2" key="1">
    <citation type="submission" date="2018-11" db="EMBL/GenBank/DDBJ databases">
        <title>Complete genome sequence of Leptospira kmetyi isolate LS 001/16 from soil sample associated with a leptospirosis patient in Kelantan.</title>
        <authorList>
            <person name="Muhammad Yusoff F."/>
            <person name="Muhammad Yusoff S."/>
            <person name="Ahmad M.N."/>
            <person name="Yusof N.Y."/>
            <person name="Aziah I."/>
        </authorList>
    </citation>
    <scope>NUCLEOTIDE SEQUENCE [LARGE SCALE GENOMIC DNA]</scope>
    <source>
        <strain evidence="1 2">LS 001/16</strain>
    </source>
</reference>
<dbReference type="Proteomes" id="UP000276407">
    <property type="component" value="Chromosome 1"/>
</dbReference>
<dbReference type="AlphaFoldDB" id="A0AAD0XQX1"/>
<accession>A0AAD0XQX1</accession>
<dbReference type="KEGG" id="lkm:EFP84_18340"/>